<organism evidence="1 2">
    <name type="scientific">Bacillus atrophaeus (strain 1942)</name>
    <dbReference type="NCBI Taxonomy" id="720555"/>
    <lineage>
        <taxon>Bacteria</taxon>
        <taxon>Bacillati</taxon>
        <taxon>Bacillota</taxon>
        <taxon>Bacilli</taxon>
        <taxon>Bacillales</taxon>
        <taxon>Bacillaceae</taxon>
        <taxon>Bacillus</taxon>
    </lineage>
</organism>
<name>A0ABM5M393_BACA1</name>
<gene>
    <name evidence="1" type="ordered locus">BATR1942_18385</name>
</gene>
<dbReference type="EMBL" id="CP002207">
    <property type="protein sequence ID" value="ADP34594.1"/>
    <property type="molecule type" value="Genomic_DNA"/>
</dbReference>
<evidence type="ECO:0000313" key="1">
    <source>
        <dbReference type="EMBL" id="ADP34594.1"/>
    </source>
</evidence>
<sequence length="39" mass="4492">MSKLSKLMKSDLVKKGLPLAKEKLIPLLKEKLKDKNKKK</sequence>
<keyword evidence="2" id="KW-1185">Reference proteome</keyword>
<reference evidence="1 2" key="1">
    <citation type="journal article" date="2011" name="Front. Microbiol.">
        <title>Genomic signatures of strain selection and enhancement in Bacillus atrophaeus var. globigii, a historical biowarfare simulant.</title>
        <authorList>
            <person name="Gibbons H.S."/>
            <person name="Broomall S.M."/>
            <person name="McNew L.A."/>
            <person name="Daligault H."/>
            <person name="Chapman C."/>
            <person name="Bruce D."/>
            <person name="Karavis M."/>
            <person name="Krepps M."/>
            <person name="McGregor P.A."/>
            <person name="Hong C."/>
            <person name="Park K.H."/>
            <person name="Akmal A."/>
            <person name="Feldman A."/>
            <person name="Lin J.S."/>
            <person name="Chang W.E."/>
            <person name="Higgs B.W."/>
            <person name="Demirev P."/>
            <person name="Lindquist J."/>
            <person name="Liem A."/>
            <person name="Fochler E."/>
            <person name="Read T.D."/>
            <person name="Tapia R."/>
            <person name="Johnson S."/>
            <person name="Bishop-Lilly K.A."/>
            <person name="Detter C."/>
            <person name="Han C."/>
            <person name="Sozhamannan S."/>
            <person name="Rosenzweig C.N."/>
            <person name="Skowronski E.W."/>
        </authorList>
    </citation>
    <scope>NUCLEOTIDE SEQUENCE [LARGE SCALE GENOMIC DNA]</scope>
    <source>
        <strain evidence="1 2">1942</strain>
    </source>
</reference>
<dbReference type="Proteomes" id="UP000006867">
    <property type="component" value="Chromosome"/>
</dbReference>
<evidence type="ECO:0000313" key="2">
    <source>
        <dbReference type="Proteomes" id="UP000006867"/>
    </source>
</evidence>
<protein>
    <submittedName>
        <fullName evidence="1">Uncharacterized protein</fullName>
    </submittedName>
</protein>
<accession>A0ABM5M393</accession>
<proteinExistence type="predicted"/>